<evidence type="ECO:0000313" key="5">
    <source>
        <dbReference type="Proteomes" id="UP000317169"/>
    </source>
</evidence>
<evidence type="ECO:0000256" key="2">
    <source>
        <dbReference type="ARBA" id="ARBA00022801"/>
    </source>
</evidence>
<accession>A0A507ZJZ1</accession>
<dbReference type="Gene3D" id="3.30.70.2330">
    <property type="match status" value="1"/>
</dbReference>
<dbReference type="RefSeq" id="WP_141422239.1">
    <property type="nucleotide sequence ID" value="NZ_VIAR01000010.1"/>
</dbReference>
<dbReference type="AlphaFoldDB" id="A0A507ZJZ1"/>
<dbReference type="EMBL" id="VIAR01000010">
    <property type="protein sequence ID" value="TQD37001.1"/>
    <property type="molecule type" value="Genomic_DNA"/>
</dbReference>
<name>A0A507ZJZ1_9FLAO</name>
<dbReference type="SMART" id="SM00910">
    <property type="entry name" value="HIRAN"/>
    <property type="match status" value="1"/>
</dbReference>
<organism evidence="4 5">
    <name type="scientific">Haloflavibacter putidus</name>
    <dbReference type="NCBI Taxonomy" id="2576776"/>
    <lineage>
        <taxon>Bacteria</taxon>
        <taxon>Pseudomonadati</taxon>
        <taxon>Bacteroidota</taxon>
        <taxon>Flavobacteriia</taxon>
        <taxon>Flavobacteriales</taxon>
        <taxon>Flavobacteriaceae</taxon>
        <taxon>Haloflavibacter</taxon>
    </lineage>
</organism>
<dbReference type="Proteomes" id="UP000317169">
    <property type="component" value="Unassembled WGS sequence"/>
</dbReference>
<keyword evidence="1" id="KW-0479">Metal-binding</keyword>
<evidence type="ECO:0000313" key="4">
    <source>
        <dbReference type="EMBL" id="TQD37001.1"/>
    </source>
</evidence>
<sequence>MKTTKKHREHLCNFPIAGFTYYEGAIAFKELSIGSQLSLKAEPDNQYDPRAIAVYSQEYKLGYVPRNENRIIYKLLKVGFTDFEARVQQIDAQAHPEEQLHVVVHLVGEETT</sequence>
<proteinExistence type="predicted"/>
<dbReference type="Pfam" id="PF08797">
    <property type="entry name" value="HIRAN"/>
    <property type="match status" value="1"/>
</dbReference>
<dbReference type="InterPro" id="IPR014905">
    <property type="entry name" value="HIRAN"/>
</dbReference>
<evidence type="ECO:0000259" key="3">
    <source>
        <dbReference type="SMART" id="SM00910"/>
    </source>
</evidence>
<keyword evidence="5" id="KW-1185">Reference proteome</keyword>
<feature type="domain" description="HIRAN" evidence="3">
    <location>
        <begin position="9"/>
        <end position="106"/>
    </location>
</feature>
<dbReference type="OrthoDB" id="9812156at2"/>
<protein>
    <submittedName>
        <fullName evidence="4">DNA-binding protein</fullName>
    </submittedName>
</protein>
<dbReference type="GO" id="GO:0016818">
    <property type="term" value="F:hydrolase activity, acting on acid anhydrides, in phosphorus-containing anhydrides"/>
    <property type="evidence" value="ECO:0007669"/>
    <property type="project" value="InterPro"/>
</dbReference>
<keyword evidence="4" id="KW-0238">DNA-binding</keyword>
<keyword evidence="2" id="KW-0378">Hydrolase</keyword>
<comment type="caution">
    <text evidence="4">The sequence shown here is derived from an EMBL/GenBank/DDBJ whole genome shotgun (WGS) entry which is preliminary data.</text>
</comment>
<reference evidence="4 5" key="1">
    <citation type="submission" date="2019-06" db="EMBL/GenBank/DDBJ databases">
        <title>Flavibacter putida gen. nov., sp. nov., a novel marine bacterium of the family Flavobacteriaceae isolated from coastal seawater.</title>
        <authorList>
            <person name="Feng X."/>
        </authorList>
    </citation>
    <scope>NUCLEOTIDE SEQUENCE [LARGE SCALE GENOMIC DNA]</scope>
    <source>
        <strain evidence="4 5">PLHSN227</strain>
    </source>
</reference>
<dbReference type="GO" id="GO:0008270">
    <property type="term" value="F:zinc ion binding"/>
    <property type="evidence" value="ECO:0007669"/>
    <property type="project" value="InterPro"/>
</dbReference>
<evidence type="ECO:0000256" key="1">
    <source>
        <dbReference type="ARBA" id="ARBA00022723"/>
    </source>
</evidence>
<dbReference type="GO" id="GO:0003677">
    <property type="term" value="F:DNA binding"/>
    <property type="evidence" value="ECO:0007669"/>
    <property type="project" value="UniProtKB-KW"/>
</dbReference>
<gene>
    <name evidence="4" type="ORF">FKR84_10365</name>
</gene>